<accession>A0AAV5IMA8</accession>
<dbReference type="AlphaFoldDB" id="A0AAV5IMA8"/>
<dbReference type="Proteomes" id="UP001054252">
    <property type="component" value="Unassembled WGS sequence"/>
</dbReference>
<gene>
    <name evidence="1" type="ORF">SLEP1_g13592</name>
</gene>
<sequence>MQVSLLSSRSCIYNLESLKIYSFYQLLQGLAASF</sequence>
<evidence type="ECO:0000313" key="1">
    <source>
        <dbReference type="EMBL" id="GKV00989.1"/>
    </source>
</evidence>
<name>A0AAV5IMA8_9ROSI</name>
<comment type="caution">
    <text evidence="1">The sequence shown here is derived from an EMBL/GenBank/DDBJ whole genome shotgun (WGS) entry which is preliminary data.</text>
</comment>
<protein>
    <submittedName>
        <fullName evidence="1">Uncharacterized protein</fullName>
    </submittedName>
</protein>
<proteinExistence type="predicted"/>
<reference evidence="1 2" key="1">
    <citation type="journal article" date="2021" name="Commun. Biol.">
        <title>The genome of Shorea leprosula (Dipterocarpaceae) highlights the ecological relevance of drought in aseasonal tropical rainforests.</title>
        <authorList>
            <person name="Ng K.K.S."/>
            <person name="Kobayashi M.J."/>
            <person name="Fawcett J.A."/>
            <person name="Hatakeyama M."/>
            <person name="Paape T."/>
            <person name="Ng C.H."/>
            <person name="Ang C.C."/>
            <person name="Tnah L.H."/>
            <person name="Lee C.T."/>
            <person name="Nishiyama T."/>
            <person name="Sese J."/>
            <person name="O'Brien M.J."/>
            <person name="Copetti D."/>
            <person name="Mohd Noor M.I."/>
            <person name="Ong R.C."/>
            <person name="Putra M."/>
            <person name="Sireger I.Z."/>
            <person name="Indrioko S."/>
            <person name="Kosugi Y."/>
            <person name="Izuno A."/>
            <person name="Isagi Y."/>
            <person name="Lee S.L."/>
            <person name="Shimizu K.K."/>
        </authorList>
    </citation>
    <scope>NUCLEOTIDE SEQUENCE [LARGE SCALE GENOMIC DNA]</scope>
    <source>
        <strain evidence="1">214</strain>
    </source>
</reference>
<dbReference type="EMBL" id="BPVZ01000016">
    <property type="protein sequence ID" value="GKV00989.1"/>
    <property type="molecule type" value="Genomic_DNA"/>
</dbReference>
<organism evidence="1 2">
    <name type="scientific">Rubroshorea leprosula</name>
    <dbReference type="NCBI Taxonomy" id="152421"/>
    <lineage>
        <taxon>Eukaryota</taxon>
        <taxon>Viridiplantae</taxon>
        <taxon>Streptophyta</taxon>
        <taxon>Embryophyta</taxon>
        <taxon>Tracheophyta</taxon>
        <taxon>Spermatophyta</taxon>
        <taxon>Magnoliopsida</taxon>
        <taxon>eudicotyledons</taxon>
        <taxon>Gunneridae</taxon>
        <taxon>Pentapetalae</taxon>
        <taxon>rosids</taxon>
        <taxon>malvids</taxon>
        <taxon>Malvales</taxon>
        <taxon>Dipterocarpaceae</taxon>
        <taxon>Rubroshorea</taxon>
    </lineage>
</organism>
<keyword evidence="2" id="KW-1185">Reference proteome</keyword>
<evidence type="ECO:0000313" key="2">
    <source>
        <dbReference type="Proteomes" id="UP001054252"/>
    </source>
</evidence>